<keyword evidence="2" id="KW-0819">tRNA processing</keyword>
<evidence type="ECO:0000313" key="4">
    <source>
        <dbReference type="EMBL" id="KKA27638.1"/>
    </source>
</evidence>
<dbReference type="AlphaFoldDB" id="A0A0F4ZCS6"/>
<dbReference type="OrthoDB" id="5416589at2759"/>
<gene>
    <name evidence="4" type="ORF">TD95_001719</name>
</gene>
<keyword evidence="3" id="KW-0539">Nucleus</keyword>
<keyword evidence="5" id="KW-1185">Reference proteome</keyword>
<proteinExistence type="predicted"/>
<organism evidence="4 5">
    <name type="scientific">Thielaviopsis punctulata</name>
    <dbReference type="NCBI Taxonomy" id="72032"/>
    <lineage>
        <taxon>Eukaryota</taxon>
        <taxon>Fungi</taxon>
        <taxon>Dikarya</taxon>
        <taxon>Ascomycota</taxon>
        <taxon>Pezizomycotina</taxon>
        <taxon>Sordariomycetes</taxon>
        <taxon>Hypocreomycetidae</taxon>
        <taxon>Microascales</taxon>
        <taxon>Ceratocystidaceae</taxon>
        <taxon>Thielaviopsis</taxon>
    </lineage>
</organism>
<dbReference type="GO" id="GO:0003723">
    <property type="term" value="F:RNA binding"/>
    <property type="evidence" value="ECO:0007669"/>
    <property type="project" value="TreeGrafter"/>
</dbReference>
<protein>
    <submittedName>
        <fullName evidence="4">Uncharacterized protein</fullName>
    </submittedName>
</protein>
<dbReference type="GO" id="GO:0004526">
    <property type="term" value="F:ribonuclease P activity"/>
    <property type="evidence" value="ECO:0007669"/>
    <property type="project" value="TreeGrafter"/>
</dbReference>
<dbReference type="InterPro" id="IPR014612">
    <property type="entry name" value="Pop7/Rpp20"/>
</dbReference>
<evidence type="ECO:0000256" key="3">
    <source>
        <dbReference type="ARBA" id="ARBA00023242"/>
    </source>
</evidence>
<dbReference type="Proteomes" id="UP000033483">
    <property type="component" value="Unassembled WGS sequence"/>
</dbReference>
<dbReference type="GO" id="GO:0000294">
    <property type="term" value="P:nuclear-transcribed mRNA catabolic process, RNase MRP-dependent"/>
    <property type="evidence" value="ECO:0007669"/>
    <property type="project" value="TreeGrafter"/>
</dbReference>
<dbReference type="EMBL" id="LAEV01001611">
    <property type="protein sequence ID" value="KKA27638.1"/>
    <property type="molecule type" value="Genomic_DNA"/>
</dbReference>
<dbReference type="GO" id="GO:0006364">
    <property type="term" value="P:rRNA processing"/>
    <property type="evidence" value="ECO:0007669"/>
    <property type="project" value="TreeGrafter"/>
</dbReference>
<evidence type="ECO:0000313" key="5">
    <source>
        <dbReference type="Proteomes" id="UP000033483"/>
    </source>
</evidence>
<comment type="caution">
    <text evidence="4">The sequence shown here is derived from an EMBL/GenBank/DDBJ whole genome shotgun (WGS) entry which is preliminary data.</text>
</comment>
<dbReference type="PANTHER" id="PTHR28256:SF1">
    <property type="entry name" value="RIBONUCLEASES P_MRP PROTEIN SUBUNIT POP7"/>
    <property type="match status" value="1"/>
</dbReference>
<dbReference type="GO" id="GO:0005655">
    <property type="term" value="C:nucleolar ribonuclease P complex"/>
    <property type="evidence" value="ECO:0007669"/>
    <property type="project" value="InterPro"/>
</dbReference>
<dbReference type="GO" id="GO:0000172">
    <property type="term" value="C:ribonuclease MRP complex"/>
    <property type="evidence" value="ECO:0007669"/>
    <property type="project" value="InterPro"/>
</dbReference>
<reference evidence="4 5" key="1">
    <citation type="submission" date="2015-03" db="EMBL/GenBank/DDBJ databases">
        <authorList>
            <person name="Radwan O."/>
            <person name="Al-Naeli F.A."/>
            <person name="Rendon G.A."/>
            <person name="Fields C."/>
        </authorList>
    </citation>
    <scope>NUCLEOTIDE SEQUENCE [LARGE SCALE GENOMIC DNA]</scope>
    <source>
        <strain evidence="4">CR-DP1</strain>
    </source>
</reference>
<dbReference type="GO" id="GO:0000171">
    <property type="term" value="F:ribonuclease MRP activity"/>
    <property type="evidence" value="ECO:0007669"/>
    <property type="project" value="TreeGrafter"/>
</dbReference>
<name>A0A0F4ZCS6_9PEZI</name>
<dbReference type="SUPFAM" id="SSF82704">
    <property type="entry name" value="AlbA-like"/>
    <property type="match status" value="1"/>
</dbReference>
<dbReference type="GO" id="GO:0001682">
    <property type="term" value="P:tRNA 5'-leader removal"/>
    <property type="evidence" value="ECO:0007669"/>
    <property type="project" value="InterPro"/>
</dbReference>
<sequence>MAPNNPHKKLSPIRKGKCISRRLSRILSAKIQKRPLVRQQQSASSKRKLIYVSSNSPFMSVVTRVRKELDKSFGSNRLTSRNMGFSDKIDALKQAGGTKGDGKKVVVMGTGKAIERTLSVASWFSQQSEYEVEIKTKTITTIDDVVAASDGTVGDEETRRRNLSGLVVEVSLR</sequence>
<accession>A0A0F4ZCS6</accession>
<comment type="subcellular location">
    <subcellularLocation>
        <location evidence="1">Nucleus</location>
    </subcellularLocation>
</comment>
<dbReference type="InterPro" id="IPR036882">
    <property type="entry name" value="Alba-like_dom_sf"/>
</dbReference>
<dbReference type="PANTHER" id="PTHR28256">
    <property type="entry name" value="RIBONUCLEASES P/MRP PROTEIN SUBUNIT POP7"/>
    <property type="match status" value="1"/>
</dbReference>
<evidence type="ECO:0000256" key="1">
    <source>
        <dbReference type="ARBA" id="ARBA00004123"/>
    </source>
</evidence>
<dbReference type="Gene3D" id="3.30.110.20">
    <property type="entry name" value="Alba-like domain"/>
    <property type="match status" value="1"/>
</dbReference>
<evidence type="ECO:0000256" key="2">
    <source>
        <dbReference type="ARBA" id="ARBA00022694"/>
    </source>
</evidence>
<dbReference type="InterPro" id="IPR020241">
    <property type="entry name" value="RNase_P/MRP_Pop7_fungi"/>
</dbReference>
<dbReference type="GO" id="GO:0034965">
    <property type="term" value="P:intronic box C/D snoRNA processing"/>
    <property type="evidence" value="ECO:0007669"/>
    <property type="project" value="TreeGrafter"/>
</dbReference>
<dbReference type="Pfam" id="PF12328">
    <property type="entry name" value="Rpp20"/>
    <property type="match status" value="1"/>
</dbReference>